<feature type="transmembrane region" description="Helical" evidence="5">
    <location>
        <begin position="198"/>
        <end position="218"/>
    </location>
</feature>
<keyword evidence="3 5" id="KW-1133">Transmembrane helix</keyword>
<feature type="domain" description="Yip1" evidence="6">
    <location>
        <begin position="26"/>
        <end position="240"/>
    </location>
</feature>
<evidence type="ECO:0000313" key="8">
    <source>
        <dbReference type="Proteomes" id="UP000317839"/>
    </source>
</evidence>
<evidence type="ECO:0000259" key="6">
    <source>
        <dbReference type="Pfam" id="PF04893"/>
    </source>
</evidence>
<evidence type="ECO:0000313" key="7">
    <source>
        <dbReference type="EMBL" id="TQV75448.1"/>
    </source>
</evidence>
<dbReference type="OrthoDB" id="6272224at2"/>
<keyword evidence="4 5" id="KW-0472">Membrane</keyword>
<reference evidence="7 8" key="1">
    <citation type="submission" date="2019-06" db="EMBL/GenBank/DDBJ databases">
        <title>Draft genome of Aliikangiella marina GYP-15.</title>
        <authorList>
            <person name="Wang G."/>
        </authorList>
    </citation>
    <scope>NUCLEOTIDE SEQUENCE [LARGE SCALE GENOMIC DNA]</scope>
    <source>
        <strain evidence="7 8">GYP-15</strain>
    </source>
</reference>
<dbReference type="Proteomes" id="UP000317839">
    <property type="component" value="Unassembled WGS sequence"/>
</dbReference>
<evidence type="ECO:0000256" key="2">
    <source>
        <dbReference type="ARBA" id="ARBA00022692"/>
    </source>
</evidence>
<keyword evidence="2 5" id="KW-0812">Transmembrane</keyword>
<proteinExistence type="predicted"/>
<evidence type="ECO:0000256" key="4">
    <source>
        <dbReference type="ARBA" id="ARBA00023136"/>
    </source>
</evidence>
<dbReference type="Pfam" id="PF04893">
    <property type="entry name" value="Yip1"/>
    <property type="match status" value="1"/>
</dbReference>
<accession>A0A545TE03</accession>
<dbReference type="InterPro" id="IPR006977">
    <property type="entry name" value="Yip1_dom"/>
</dbReference>
<keyword evidence="8" id="KW-1185">Reference proteome</keyword>
<comment type="subcellular location">
    <subcellularLocation>
        <location evidence="1">Membrane</location>
        <topology evidence="1">Multi-pass membrane protein</topology>
    </subcellularLocation>
</comment>
<dbReference type="EMBL" id="VIKR01000002">
    <property type="protein sequence ID" value="TQV75448.1"/>
    <property type="molecule type" value="Genomic_DNA"/>
</dbReference>
<evidence type="ECO:0000256" key="3">
    <source>
        <dbReference type="ARBA" id="ARBA00022989"/>
    </source>
</evidence>
<gene>
    <name evidence="7" type="ORF">FLL45_11040</name>
</gene>
<evidence type="ECO:0000256" key="1">
    <source>
        <dbReference type="ARBA" id="ARBA00004141"/>
    </source>
</evidence>
<dbReference type="GO" id="GO:0016020">
    <property type="term" value="C:membrane"/>
    <property type="evidence" value="ECO:0007669"/>
    <property type="project" value="UniProtKB-SubCell"/>
</dbReference>
<comment type="caution">
    <text evidence="7">The sequence shown here is derived from an EMBL/GenBank/DDBJ whole genome shotgun (WGS) entry which is preliminary data.</text>
</comment>
<feature type="transmembrane region" description="Helical" evidence="5">
    <location>
        <begin position="224"/>
        <end position="242"/>
    </location>
</feature>
<dbReference type="AlphaFoldDB" id="A0A545TE03"/>
<dbReference type="RefSeq" id="WP_142942062.1">
    <property type="nucleotide sequence ID" value="NZ_VIKR01000002.1"/>
</dbReference>
<feature type="transmembrane region" description="Helical" evidence="5">
    <location>
        <begin position="145"/>
        <end position="166"/>
    </location>
</feature>
<organism evidence="7 8">
    <name type="scientific">Aliikangiella marina</name>
    <dbReference type="NCBI Taxonomy" id="1712262"/>
    <lineage>
        <taxon>Bacteria</taxon>
        <taxon>Pseudomonadati</taxon>
        <taxon>Pseudomonadota</taxon>
        <taxon>Gammaproteobacteria</taxon>
        <taxon>Oceanospirillales</taxon>
        <taxon>Pleioneaceae</taxon>
        <taxon>Aliikangiella</taxon>
    </lineage>
</organism>
<evidence type="ECO:0000256" key="5">
    <source>
        <dbReference type="SAM" id="Phobius"/>
    </source>
</evidence>
<name>A0A545TE03_9GAMM</name>
<sequence length="247" mass="26987">MADSPYDVSPETEKTESPSSLSILTNIITTPGTAFSDMRVDYPVALPLIGIIALNALVVVLLYANIDFGWFIEHMVEAQGGDISNAEKDQMRQGMEMMSPTSMGIFGAISVAIVMLVIFCAYSLYYVIVSSITNDGFQFKQWLSFVTWTSIPSLIGTLASMVVVFMSSNGQISPETLNPLSLNALFFDFNAMEGVGNILASTDISIFWSIALMTIGYAKWTESSIGKSLGIVLVPYVIYYGIRILML</sequence>
<feature type="transmembrane region" description="Helical" evidence="5">
    <location>
        <begin position="101"/>
        <end position="125"/>
    </location>
</feature>
<feature type="transmembrane region" description="Helical" evidence="5">
    <location>
        <begin position="44"/>
        <end position="66"/>
    </location>
</feature>
<protein>
    <recommendedName>
        <fullName evidence="6">Yip1 domain-containing protein</fullName>
    </recommendedName>
</protein>